<name>A0A922A5G2_CARIL</name>
<dbReference type="EMBL" id="CM031839">
    <property type="protein sequence ID" value="KAG6674225.1"/>
    <property type="molecule type" value="Genomic_DNA"/>
</dbReference>
<comment type="caution">
    <text evidence="2">The sequence shown here is derived from an EMBL/GenBank/DDBJ whole genome shotgun (WGS) entry which is preliminary data.</text>
</comment>
<evidence type="ECO:0008006" key="4">
    <source>
        <dbReference type="Google" id="ProtNLM"/>
    </source>
</evidence>
<feature type="chain" id="PRO_5037460111" description="Secreted protein" evidence="1">
    <location>
        <begin position="17"/>
        <end position="68"/>
    </location>
</feature>
<organism evidence="2 3">
    <name type="scientific">Carya illinoinensis</name>
    <name type="common">Pecan</name>
    <dbReference type="NCBI Taxonomy" id="32201"/>
    <lineage>
        <taxon>Eukaryota</taxon>
        <taxon>Viridiplantae</taxon>
        <taxon>Streptophyta</taxon>
        <taxon>Embryophyta</taxon>
        <taxon>Tracheophyta</taxon>
        <taxon>Spermatophyta</taxon>
        <taxon>Magnoliopsida</taxon>
        <taxon>eudicotyledons</taxon>
        <taxon>Gunneridae</taxon>
        <taxon>Pentapetalae</taxon>
        <taxon>rosids</taxon>
        <taxon>fabids</taxon>
        <taxon>Fagales</taxon>
        <taxon>Juglandaceae</taxon>
        <taxon>Carya</taxon>
    </lineage>
</organism>
<evidence type="ECO:0000256" key="1">
    <source>
        <dbReference type="SAM" id="SignalP"/>
    </source>
</evidence>
<sequence length="68" mass="7762">MLFFFLLSQPCALSLSTLLRFIHEPLDRLTATFEDPSPSPPLVEEIVVKGRTKMSILYFGRYIPISSM</sequence>
<gene>
    <name evidence="2" type="ORF">I3842_15G031200</name>
</gene>
<keyword evidence="1" id="KW-0732">Signal</keyword>
<accession>A0A922A5G2</accession>
<protein>
    <recommendedName>
        <fullName evidence="4">Secreted protein</fullName>
    </recommendedName>
</protein>
<evidence type="ECO:0000313" key="3">
    <source>
        <dbReference type="Proteomes" id="UP000811246"/>
    </source>
</evidence>
<proteinExistence type="predicted"/>
<dbReference type="Proteomes" id="UP000811246">
    <property type="component" value="Chromosome 15"/>
</dbReference>
<reference evidence="2" key="1">
    <citation type="submission" date="2021-01" db="EMBL/GenBank/DDBJ databases">
        <authorList>
            <person name="Lovell J.T."/>
            <person name="Bentley N."/>
            <person name="Bhattarai G."/>
            <person name="Jenkins J.W."/>
            <person name="Sreedasyam A."/>
            <person name="Alarcon Y."/>
            <person name="Bock C."/>
            <person name="Boston L."/>
            <person name="Carlson J."/>
            <person name="Cervantes K."/>
            <person name="Clermont K."/>
            <person name="Krom N."/>
            <person name="Kubenka K."/>
            <person name="Mamidi S."/>
            <person name="Mattison C."/>
            <person name="Monteros M."/>
            <person name="Pisani C."/>
            <person name="Plott C."/>
            <person name="Rajasekar S."/>
            <person name="Rhein H.S."/>
            <person name="Rohla C."/>
            <person name="Song M."/>
            <person name="Hilaire R.S."/>
            <person name="Shu S."/>
            <person name="Wells L."/>
            <person name="Wang X."/>
            <person name="Webber J."/>
            <person name="Heerema R.J."/>
            <person name="Klein P."/>
            <person name="Conner P."/>
            <person name="Grauke L."/>
            <person name="Grimwood J."/>
            <person name="Schmutz J."/>
            <person name="Randall J.J."/>
        </authorList>
    </citation>
    <scope>NUCLEOTIDE SEQUENCE</scope>
    <source>
        <tissue evidence="2">Leaf</tissue>
    </source>
</reference>
<dbReference type="AlphaFoldDB" id="A0A922A5G2"/>
<evidence type="ECO:0000313" key="2">
    <source>
        <dbReference type="EMBL" id="KAG6674225.1"/>
    </source>
</evidence>
<feature type="signal peptide" evidence="1">
    <location>
        <begin position="1"/>
        <end position="16"/>
    </location>
</feature>